<evidence type="ECO:0000256" key="6">
    <source>
        <dbReference type="SAM" id="SignalP"/>
    </source>
</evidence>
<comment type="similarity">
    <text evidence="2">Belongs to the bacterial solute-binding protein 8 family.</text>
</comment>
<dbReference type="EMBL" id="CAOF01000189">
    <property type="protein sequence ID" value="CCO49867.1"/>
    <property type="molecule type" value="Genomic_DNA"/>
</dbReference>
<evidence type="ECO:0000313" key="8">
    <source>
        <dbReference type="EMBL" id="CCO49867.1"/>
    </source>
</evidence>
<organism evidence="8 9">
    <name type="scientific">Vibrio nigripulchritudo SOn1</name>
    <dbReference type="NCBI Taxonomy" id="1238450"/>
    <lineage>
        <taxon>Bacteria</taxon>
        <taxon>Pseudomonadati</taxon>
        <taxon>Pseudomonadota</taxon>
        <taxon>Gammaproteobacteria</taxon>
        <taxon>Vibrionales</taxon>
        <taxon>Vibrionaceae</taxon>
        <taxon>Vibrio</taxon>
    </lineage>
</organism>
<dbReference type="RefSeq" id="WP_004398899.1">
    <property type="nucleotide sequence ID" value="NZ_LK391965.1"/>
</dbReference>
<dbReference type="InterPro" id="IPR051313">
    <property type="entry name" value="Bact_iron-sidero_bind"/>
</dbReference>
<dbReference type="GeneID" id="97543952"/>
<dbReference type="SUPFAM" id="SSF53807">
    <property type="entry name" value="Helical backbone' metal receptor"/>
    <property type="match status" value="1"/>
</dbReference>
<sequence length="306" mass="33377">MKTTQTLLKSALIGLSVLFASVATAKTITVEHQMGKTTLESKPQNVVVLGQDSLDVLDAIGVEPVGVVKAHLPSYLSKYKGDKYKAAGSLFEPNFEAIYNMKPDLIIVSNRSSGSMEELSKIAPTVLFLADSKDYWGSTQKAWRMLGKIFEKEQKVEELIASQDKQIQALKAANQDGDSRALAIITSGGKVAAFGVESRYGYIHSLFGFKQAADGIEAKSHGEHISYEYISKANPDVLIVLDRDEAIGASQGEARKQLDNALIKKTNAYKNNKITYLNAPVWYITASGVTATQIMIDDMKRAHAAK</sequence>
<dbReference type="PANTHER" id="PTHR30532:SF28">
    <property type="entry name" value="PETROBACTIN-BINDING PROTEIN YCLQ"/>
    <property type="match status" value="1"/>
</dbReference>
<feature type="chain" id="PRO_5043371320" evidence="6">
    <location>
        <begin position="26"/>
        <end position="306"/>
    </location>
</feature>
<dbReference type="Pfam" id="PF01497">
    <property type="entry name" value="Peripla_BP_2"/>
    <property type="match status" value="1"/>
</dbReference>
<accession>A0AAV2VZQ9</accession>
<dbReference type="InterPro" id="IPR033870">
    <property type="entry name" value="FatB"/>
</dbReference>
<dbReference type="GO" id="GO:1901678">
    <property type="term" value="P:iron coordination entity transport"/>
    <property type="evidence" value="ECO:0007669"/>
    <property type="project" value="UniProtKB-ARBA"/>
</dbReference>
<evidence type="ECO:0000259" key="7">
    <source>
        <dbReference type="PROSITE" id="PS50983"/>
    </source>
</evidence>
<evidence type="ECO:0000256" key="5">
    <source>
        <dbReference type="ARBA" id="ARBA00022729"/>
    </source>
</evidence>
<evidence type="ECO:0000256" key="3">
    <source>
        <dbReference type="ARBA" id="ARBA00022448"/>
    </source>
</evidence>
<comment type="subcellular location">
    <subcellularLocation>
        <location evidence="1">Cell envelope</location>
    </subcellularLocation>
</comment>
<keyword evidence="5 6" id="KW-0732">Signal</keyword>
<keyword evidence="4" id="KW-0406">Ion transport</keyword>
<dbReference type="PROSITE" id="PS50983">
    <property type="entry name" value="FE_B12_PBP"/>
    <property type="match status" value="1"/>
</dbReference>
<comment type="caution">
    <text evidence="8">The sequence shown here is derived from an EMBL/GenBank/DDBJ whole genome shotgun (WGS) entry which is preliminary data.</text>
</comment>
<dbReference type="Proteomes" id="UP000018211">
    <property type="component" value="Unassembled WGS sequence"/>
</dbReference>
<protein>
    <submittedName>
        <fullName evidence="8">ABC-type Fe3+-hydroxamate transport system, periplasmic component</fullName>
    </submittedName>
</protein>
<proteinExistence type="inferred from homology"/>
<dbReference type="AlphaFoldDB" id="A0AAV2VZQ9"/>
<reference evidence="8 9" key="1">
    <citation type="journal article" date="2013" name="ISME J.">
        <title>Comparative genomics of pathogenic lineages of Vibrio nigripulchritudo identifies virulence-associated traits.</title>
        <authorList>
            <person name="Goudenege D."/>
            <person name="Labreuche Y."/>
            <person name="Krin E."/>
            <person name="Ansquer D."/>
            <person name="Mangenot S."/>
            <person name="Calteau A."/>
            <person name="Medigue C."/>
            <person name="Mazel D."/>
            <person name="Polz M.F."/>
            <person name="Le Roux F."/>
        </authorList>
    </citation>
    <scope>NUCLEOTIDE SEQUENCE [LARGE SCALE GENOMIC DNA]</scope>
    <source>
        <strain evidence="8 9">SOn1</strain>
    </source>
</reference>
<dbReference type="PANTHER" id="PTHR30532">
    <property type="entry name" value="IRON III DICITRATE-BINDING PERIPLASMIC PROTEIN"/>
    <property type="match status" value="1"/>
</dbReference>
<dbReference type="GO" id="GO:0030288">
    <property type="term" value="C:outer membrane-bounded periplasmic space"/>
    <property type="evidence" value="ECO:0007669"/>
    <property type="project" value="TreeGrafter"/>
</dbReference>
<dbReference type="Gene3D" id="3.40.50.1980">
    <property type="entry name" value="Nitrogenase molybdenum iron protein domain"/>
    <property type="match status" value="2"/>
</dbReference>
<evidence type="ECO:0000256" key="2">
    <source>
        <dbReference type="ARBA" id="ARBA00008814"/>
    </source>
</evidence>
<evidence type="ECO:0000256" key="1">
    <source>
        <dbReference type="ARBA" id="ARBA00004196"/>
    </source>
</evidence>
<gene>
    <name evidence="8" type="ORF">VIBNISOn1_920002</name>
</gene>
<keyword evidence="4" id="KW-0410">Iron transport</keyword>
<evidence type="ECO:0000313" key="9">
    <source>
        <dbReference type="Proteomes" id="UP000018211"/>
    </source>
</evidence>
<keyword evidence="4" id="KW-0408">Iron</keyword>
<keyword evidence="3" id="KW-0813">Transport</keyword>
<dbReference type="CDD" id="cd01140">
    <property type="entry name" value="FatB"/>
    <property type="match status" value="1"/>
</dbReference>
<feature type="signal peptide" evidence="6">
    <location>
        <begin position="1"/>
        <end position="25"/>
    </location>
</feature>
<feature type="domain" description="Fe/B12 periplasmic-binding" evidence="7">
    <location>
        <begin position="45"/>
        <end position="306"/>
    </location>
</feature>
<name>A0AAV2VZQ9_9VIBR</name>
<evidence type="ECO:0000256" key="4">
    <source>
        <dbReference type="ARBA" id="ARBA00022496"/>
    </source>
</evidence>
<dbReference type="InterPro" id="IPR002491">
    <property type="entry name" value="ABC_transptr_periplasmic_BD"/>
</dbReference>